<feature type="compositionally biased region" description="Basic and acidic residues" evidence="4">
    <location>
        <begin position="181"/>
        <end position="193"/>
    </location>
</feature>
<dbReference type="InterPro" id="IPR050530">
    <property type="entry name" value="GvpA"/>
</dbReference>
<reference evidence="5 6" key="1">
    <citation type="submission" date="2019-03" db="EMBL/GenBank/DDBJ databases">
        <title>Sequencing the genomes of 1000 actinobacteria strains.</title>
        <authorList>
            <person name="Klenk H.-P."/>
        </authorList>
    </citation>
    <scope>NUCLEOTIDE SEQUENCE [LARGE SCALE GENOMIC DNA]</scope>
    <source>
        <strain evidence="5 6">DSM 44969</strain>
    </source>
</reference>
<dbReference type="PANTHER" id="PTHR35344:SF4">
    <property type="entry name" value="GAS VESICLE PROTEIN A1"/>
    <property type="match status" value="1"/>
</dbReference>
<dbReference type="AlphaFoldDB" id="A0A4R1HKK4"/>
<evidence type="ECO:0000256" key="4">
    <source>
        <dbReference type="SAM" id="MobiDB-lite"/>
    </source>
</evidence>
<evidence type="ECO:0000256" key="1">
    <source>
        <dbReference type="ARBA" id="ARBA00022987"/>
    </source>
</evidence>
<feature type="region of interest" description="Disordered" evidence="4">
    <location>
        <begin position="107"/>
        <end position="259"/>
    </location>
</feature>
<feature type="compositionally biased region" description="Acidic residues" evidence="4">
    <location>
        <begin position="122"/>
        <end position="180"/>
    </location>
</feature>
<comment type="caution">
    <text evidence="5">The sequence shown here is derived from an EMBL/GenBank/DDBJ whole genome shotgun (WGS) entry which is preliminary data.</text>
</comment>
<organism evidence="5 6">
    <name type="scientific">Pseudonocardia endophytica</name>
    <dbReference type="NCBI Taxonomy" id="401976"/>
    <lineage>
        <taxon>Bacteria</taxon>
        <taxon>Bacillati</taxon>
        <taxon>Actinomycetota</taxon>
        <taxon>Actinomycetes</taxon>
        <taxon>Pseudonocardiales</taxon>
        <taxon>Pseudonocardiaceae</taxon>
        <taxon>Pseudonocardia</taxon>
    </lineage>
</organism>
<dbReference type="Pfam" id="PF00741">
    <property type="entry name" value="Gas_vesicle"/>
    <property type="match status" value="1"/>
</dbReference>
<protein>
    <submittedName>
        <fullName evidence="5">Gas vesicle protein GvpA/GvpJ/GvpM family</fullName>
    </submittedName>
</protein>
<dbReference type="PROSITE" id="PS00234">
    <property type="entry name" value="GAS_VESICLE_A_1"/>
    <property type="match status" value="1"/>
</dbReference>
<keyword evidence="1" id="KW-0304">Gas vesicle</keyword>
<evidence type="ECO:0000256" key="2">
    <source>
        <dbReference type="ARBA" id="ARBA00035108"/>
    </source>
</evidence>
<dbReference type="GO" id="GO:0031411">
    <property type="term" value="C:gas vesicle"/>
    <property type="evidence" value="ECO:0007669"/>
    <property type="project" value="UniProtKB-SubCell"/>
</dbReference>
<gene>
    <name evidence="5" type="ORF">EV378_5580</name>
</gene>
<feature type="compositionally biased region" description="Basic and acidic residues" evidence="4">
    <location>
        <begin position="234"/>
        <end position="245"/>
    </location>
</feature>
<comment type="similarity">
    <text evidence="3">Belongs to the gas vesicle GvpA family.</text>
</comment>
<dbReference type="GO" id="GO:0005198">
    <property type="term" value="F:structural molecule activity"/>
    <property type="evidence" value="ECO:0007669"/>
    <property type="project" value="InterPro"/>
</dbReference>
<proteinExistence type="inferred from homology"/>
<dbReference type="GO" id="GO:0012506">
    <property type="term" value="C:vesicle membrane"/>
    <property type="evidence" value="ECO:0007669"/>
    <property type="project" value="InterPro"/>
</dbReference>
<dbReference type="PANTHER" id="PTHR35344">
    <property type="entry name" value="GAS VESICLE STRUCTURAL PROTEIN 2-RELATED"/>
    <property type="match status" value="1"/>
</dbReference>
<accession>A0A4R1HKK4</accession>
<keyword evidence="6" id="KW-1185">Reference proteome</keyword>
<name>A0A4R1HKK4_PSEEN</name>
<dbReference type="InterPro" id="IPR000638">
    <property type="entry name" value="Gas-vesicle_GvpA-like"/>
</dbReference>
<evidence type="ECO:0000313" key="6">
    <source>
        <dbReference type="Proteomes" id="UP000295560"/>
    </source>
</evidence>
<evidence type="ECO:0000256" key="3">
    <source>
        <dbReference type="ARBA" id="ARBA00035646"/>
    </source>
</evidence>
<comment type="subcellular location">
    <subcellularLocation>
        <location evidence="2">Gas vesicle</location>
    </subcellularLocation>
</comment>
<dbReference type="InterPro" id="IPR018493">
    <property type="entry name" value="GvpA-like_CS"/>
</dbReference>
<evidence type="ECO:0000313" key="5">
    <source>
        <dbReference type="EMBL" id="TCK21591.1"/>
    </source>
</evidence>
<dbReference type="EMBL" id="SMFZ01000002">
    <property type="protein sequence ID" value="TCK21591.1"/>
    <property type="molecule type" value="Genomic_DNA"/>
</dbReference>
<sequence>MSETARWAGPAPPQQQRAQQSNGRADGANLADILERVLDKGIVIAGDIQVNLLDIELLTIKIRLVVASVERAKEMGIDWWERDPTLSAGRRELEDENKELRARIEALERNGHRDAGSRELAPADDEPDDVVDEPYEDEDLGDVEDTDVEDTDVEDDRVDDLDESDPDDADPDDAEPDDAEPDRHDGPADDERPTGGNGRSGRAARAKADSDEGDAAEDTGGGSGRSRGGRGRARASDGADREAPVRRKPGSKRSTTRER</sequence>
<feature type="region of interest" description="Disordered" evidence="4">
    <location>
        <begin position="1"/>
        <end position="24"/>
    </location>
</feature>
<dbReference type="Proteomes" id="UP000295560">
    <property type="component" value="Unassembled WGS sequence"/>
</dbReference>
<feature type="compositionally biased region" description="Basic and acidic residues" evidence="4">
    <location>
        <begin position="107"/>
        <end position="117"/>
    </location>
</feature>